<dbReference type="InterPro" id="IPR000015">
    <property type="entry name" value="Fimb_usher"/>
</dbReference>
<dbReference type="InterPro" id="IPR042186">
    <property type="entry name" value="FimD_plug_dom"/>
</dbReference>
<accession>A0A418NHU7</accession>
<protein>
    <submittedName>
        <fullName evidence="1">Fimbrial biogenesis outer membrane usher protein</fullName>
    </submittedName>
</protein>
<dbReference type="PANTHER" id="PTHR30451">
    <property type="entry name" value="OUTER MEMBRANE USHER PROTEIN"/>
    <property type="match status" value="1"/>
</dbReference>
<dbReference type="GO" id="GO:0009297">
    <property type="term" value="P:pilus assembly"/>
    <property type="evidence" value="ECO:0007669"/>
    <property type="project" value="InterPro"/>
</dbReference>
<proteinExistence type="predicted"/>
<dbReference type="Proteomes" id="UP000285092">
    <property type="component" value="Unassembled WGS sequence"/>
</dbReference>
<sequence length="807" mass="87845">MDADALFRQVFGKERPPLAAGNYSVIVDQVNVGEYEITPGPANDGTVATALLRAALIPVALSDTAARLQNLAQQPVVRFSDLRDLGFAVHFDPGQLVLRITIPPEQRTARDLLLRGARRRANLEYVPQADVSAYISARAGIDLIEDSTNRDKGFSGFASDIDVGANVMGLAAQARFRYDERRDREFSRRDVRLTYDDLENLIRFEAGDLSVARRPYQLAPRIGGLAVFREFPIDPYRNIRPTAEQGFQLDEPARVEVVLNGAPVRTFTLGAGRYNLRDLPLVPSAANDIELRITYASGRTEILLFPAFYDIELLEPGLVDFAVNVGFPYRDENGIRTYDDGNYNVLAYVRKGLTPTLTAGLNWEGDEHFDTVGGEVIWASPVGSLAINAATNVRAPSLDSSRASLQYAWRDSDPVRGRAIDAQVIVSGRDYRTLNQLFGSSIMRMSAQARIGQMISPVTRAQLYGGYDDAREFGERYYFGGSLSRQFGFGSVAFGAEYQKDTERKGLVVRASLSMPIGKGTASASYTSEDNAARVEYNRLASLGVGAMGFSAGAERRDDYDRQYARLNYIGNRFEAGIEQVRAASDGGQRELHTGFTFGTSLVMADGAFAVGRPISNSFAIVSVDERAADYRIAVEPRRGFGSTKTLYSAYSGALGPAVVPSLPPYFNRTLEVDAPEAPAGTSLDGQVFAIRPGYRSGYRLQVGSGSNVSAVGTLVGRGGTPLAFATGEARRVKAEPDERSLQLFTNAGGRFFLEGAMAGETYELTIRLGDTTLETTLIIPPDIVGIHRIEDPIAFDVAAPSEGTDL</sequence>
<name>A0A418NHU7_9SPHN</name>
<comment type="caution">
    <text evidence="1">The sequence shown here is derived from an EMBL/GenBank/DDBJ whole genome shotgun (WGS) entry which is preliminary data.</text>
</comment>
<dbReference type="EMBL" id="QXFK01000016">
    <property type="protein sequence ID" value="RIV78176.1"/>
    <property type="molecule type" value="Genomic_DNA"/>
</dbReference>
<dbReference type="OrthoDB" id="499138at2"/>
<gene>
    <name evidence="1" type="ORF">D2V04_09905</name>
</gene>
<evidence type="ECO:0000313" key="2">
    <source>
        <dbReference type="Proteomes" id="UP000285092"/>
    </source>
</evidence>
<dbReference type="Gene3D" id="2.60.40.2610">
    <property type="entry name" value="Outer membrane usher protein FimD, plug domain"/>
    <property type="match status" value="1"/>
</dbReference>
<dbReference type="GO" id="GO:0015473">
    <property type="term" value="F:fimbrial usher porin activity"/>
    <property type="evidence" value="ECO:0007669"/>
    <property type="project" value="InterPro"/>
</dbReference>
<reference evidence="1 2" key="1">
    <citation type="submission" date="2018-08" db="EMBL/GenBank/DDBJ databases">
        <title>Altererythrobacter sp.Ery1 and Ery12, the genome sequencing of novel strains in genus Alterythrobacter.</title>
        <authorList>
            <person name="Cheng H."/>
            <person name="Wu Y.-H."/>
            <person name="Fang C."/>
            <person name="Xu X.-W."/>
        </authorList>
    </citation>
    <scope>NUCLEOTIDE SEQUENCE [LARGE SCALE GENOMIC DNA]</scope>
    <source>
        <strain evidence="1 2">Ery1</strain>
    </source>
</reference>
<dbReference type="PANTHER" id="PTHR30451:SF5">
    <property type="entry name" value="SLR0019 PROTEIN"/>
    <property type="match status" value="1"/>
</dbReference>
<organism evidence="1 2">
    <name type="scientific">Pelagerythrobacter aerophilus</name>
    <dbReference type="NCBI Taxonomy" id="2306995"/>
    <lineage>
        <taxon>Bacteria</taxon>
        <taxon>Pseudomonadati</taxon>
        <taxon>Pseudomonadota</taxon>
        <taxon>Alphaproteobacteria</taxon>
        <taxon>Sphingomonadales</taxon>
        <taxon>Erythrobacteraceae</taxon>
        <taxon>Pelagerythrobacter</taxon>
    </lineage>
</organism>
<dbReference type="GO" id="GO:0009279">
    <property type="term" value="C:cell outer membrane"/>
    <property type="evidence" value="ECO:0007669"/>
    <property type="project" value="TreeGrafter"/>
</dbReference>
<dbReference type="AlphaFoldDB" id="A0A418NHU7"/>
<keyword evidence="2" id="KW-1185">Reference proteome</keyword>
<evidence type="ECO:0000313" key="1">
    <source>
        <dbReference type="EMBL" id="RIV78176.1"/>
    </source>
</evidence>